<dbReference type="Proteomes" id="UP000219252">
    <property type="component" value="Unassembled WGS sequence"/>
</dbReference>
<sequence length="346" mass="38293">MKKFYLLLILVIGSLLMVACSSEGSKEGTKVTTSATTSQNSDSGLEEVNARLAHSYPVELFVSKGYEKFAELAKEKSDGKINITIFPTGQLYLDVNMPDAVTTGQVEFGVNTLEMWTSHVPAAEFSVLPIFDNYEHVHNAFDNGLNDVFVEEFTKVGARPIMWSDFGYAYYASVDEALTSPAEFEGKKIRTTSPLMAKYVELAGGSPVTLSGEEVVQGLQRGTVDAALSGVAGFTARQYYEFTNRYTGPFNAGIVSLTVNDAFWNGLSKEAQEIILEAAKEAQEWTTSEQIKVHEESIKLLEQEGMLYEELEKEAFSDIEKQVIDIYVEKTGEIGQKIINIIDETR</sequence>
<dbReference type="RefSeq" id="WP_097148986.1">
    <property type="nucleotide sequence ID" value="NZ_OBQC01000003.1"/>
</dbReference>
<dbReference type="AlphaFoldDB" id="A0A285U7E2"/>
<dbReference type="OrthoDB" id="9776801at2"/>
<feature type="chain" id="PRO_5038676797" evidence="4">
    <location>
        <begin position="22"/>
        <end position="346"/>
    </location>
</feature>
<feature type="signal peptide" evidence="4">
    <location>
        <begin position="1"/>
        <end position="21"/>
    </location>
</feature>
<evidence type="ECO:0000256" key="2">
    <source>
        <dbReference type="ARBA" id="ARBA00022448"/>
    </source>
</evidence>
<dbReference type="InterPro" id="IPR018389">
    <property type="entry name" value="DctP_fam"/>
</dbReference>
<keyword evidence="6" id="KW-1185">Reference proteome</keyword>
<gene>
    <name evidence="5" type="ORF">SAMN05877842_103369</name>
</gene>
<dbReference type="EMBL" id="OBQC01000003">
    <property type="protein sequence ID" value="SOC37845.1"/>
    <property type="molecule type" value="Genomic_DNA"/>
</dbReference>
<evidence type="ECO:0000256" key="1">
    <source>
        <dbReference type="ARBA" id="ARBA00009023"/>
    </source>
</evidence>
<comment type="similarity">
    <text evidence="1">Belongs to the bacterial solute-binding protein 7 family.</text>
</comment>
<accession>A0A285U7E2</accession>
<dbReference type="GO" id="GO:0055085">
    <property type="term" value="P:transmembrane transport"/>
    <property type="evidence" value="ECO:0007669"/>
    <property type="project" value="InterPro"/>
</dbReference>
<keyword evidence="2" id="KW-0813">Transport</keyword>
<protein>
    <submittedName>
        <fullName evidence="5">TRAP-type C4-dicarboxylate transport system substrate-binding protein</fullName>
    </submittedName>
</protein>
<dbReference type="PANTHER" id="PTHR33376:SF7">
    <property type="entry name" value="C4-DICARBOXYLATE-BINDING PROTEIN DCTB"/>
    <property type="match status" value="1"/>
</dbReference>
<name>A0A285U7E2_9BACL</name>
<evidence type="ECO:0000313" key="6">
    <source>
        <dbReference type="Proteomes" id="UP000219252"/>
    </source>
</evidence>
<dbReference type="InterPro" id="IPR038404">
    <property type="entry name" value="TRAP_DctP_sf"/>
</dbReference>
<keyword evidence="3 4" id="KW-0732">Signal</keyword>
<dbReference type="Gene3D" id="3.40.190.170">
    <property type="entry name" value="Bacterial extracellular solute-binding protein, family 7"/>
    <property type="match status" value="1"/>
</dbReference>
<dbReference type="PANTHER" id="PTHR33376">
    <property type="match status" value="1"/>
</dbReference>
<dbReference type="Pfam" id="PF03480">
    <property type="entry name" value="DctP"/>
    <property type="match status" value="1"/>
</dbReference>
<dbReference type="PROSITE" id="PS51257">
    <property type="entry name" value="PROKAR_LIPOPROTEIN"/>
    <property type="match status" value="1"/>
</dbReference>
<evidence type="ECO:0000313" key="5">
    <source>
        <dbReference type="EMBL" id="SOC37845.1"/>
    </source>
</evidence>
<proteinExistence type="inferred from homology"/>
<evidence type="ECO:0000256" key="3">
    <source>
        <dbReference type="ARBA" id="ARBA00022729"/>
    </source>
</evidence>
<organism evidence="5 6">
    <name type="scientific">Ureibacillus acetophenoni</name>
    <dbReference type="NCBI Taxonomy" id="614649"/>
    <lineage>
        <taxon>Bacteria</taxon>
        <taxon>Bacillati</taxon>
        <taxon>Bacillota</taxon>
        <taxon>Bacilli</taxon>
        <taxon>Bacillales</taxon>
        <taxon>Caryophanaceae</taxon>
        <taxon>Ureibacillus</taxon>
    </lineage>
</organism>
<evidence type="ECO:0000256" key="4">
    <source>
        <dbReference type="SAM" id="SignalP"/>
    </source>
</evidence>
<dbReference type="NCBIfam" id="NF037995">
    <property type="entry name" value="TRAP_S1"/>
    <property type="match status" value="1"/>
</dbReference>
<reference evidence="6" key="1">
    <citation type="submission" date="2017-08" db="EMBL/GenBank/DDBJ databases">
        <authorList>
            <person name="Varghese N."/>
            <person name="Submissions S."/>
        </authorList>
    </citation>
    <scope>NUCLEOTIDE SEQUENCE [LARGE SCALE GENOMIC DNA]</scope>
    <source>
        <strain evidence="6">JC23</strain>
    </source>
</reference>